<feature type="domain" description="Dynein heavy chain AAA lid" evidence="15">
    <location>
        <begin position="683"/>
        <end position="821"/>
    </location>
</feature>
<keyword evidence="12" id="KW-0966">Cell projection</keyword>
<dbReference type="FunFam" id="1.10.8.1220:FF:000001">
    <property type="entry name" value="Dynein axonemal heavy chain 5"/>
    <property type="match status" value="1"/>
</dbReference>
<dbReference type="InterPro" id="IPR041658">
    <property type="entry name" value="AAA_lid_11"/>
</dbReference>
<evidence type="ECO:0000256" key="4">
    <source>
        <dbReference type="ARBA" id="ARBA00022737"/>
    </source>
</evidence>
<evidence type="ECO:0000313" key="17">
    <source>
        <dbReference type="EMBL" id="ETO33001.1"/>
    </source>
</evidence>
<organism evidence="17 18">
    <name type="scientific">Reticulomyxa filosa</name>
    <dbReference type="NCBI Taxonomy" id="46433"/>
    <lineage>
        <taxon>Eukaryota</taxon>
        <taxon>Sar</taxon>
        <taxon>Rhizaria</taxon>
        <taxon>Retaria</taxon>
        <taxon>Foraminifera</taxon>
        <taxon>Monothalamids</taxon>
        <taxon>Reticulomyxidae</taxon>
        <taxon>Reticulomyxa</taxon>
    </lineage>
</organism>
<keyword evidence="11" id="KW-0206">Cytoskeleton</keyword>
<dbReference type="FunFam" id="3.40.50.300:FF:000049">
    <property type="entry name" value="Dynein, axonemal, heavy chain 5"/>
    <property type="match status" value="1"/>
</dbReference>
<keyword evidence="2" id="KW-0963">Cytoplasm</keyword>
<dbReference type="AlphaFoldDB" id="X6P457"/>
<dbReference type="InterPro" id="IPR004273">
    <property type="entry name" value="Dynein_heavy_D6_P-loop"/>
</dbReference>
<dbReference type="InterPro" id="IPR026983">
    <property type="entry name" value="DHC"/>
</dbReference>
<dbReference type="EMBL" id="ASPP01003762">
    <property type="protein sequence ID" value="ETO33001.1"/>
    <property type="molecule type" value="Genomic_DNA"/>
</dbReference>
<evidence type="ECO:0000259" key="13">
    <source>
        <dbReference type="Pfam" id="PF03028"/>
    </source>
</evidence>
<dbReference type="FunFam" id="1.10.8.720:FF:000001">
    <property type="entry name" value="dynein heavy chain 7, axonemal"/>
    <property type="match status" value="1"/>
</dbReference>
<evidence type="ECO:0000313" key="18">
    <source>
        <dbReference type="Proteomes" id="UP000023152"/>
    </source>
</evidence>
<comment type="subcellular location">
    <subcellularLocation>
        <location evidence="1">Cytoplasm</location>
        <location evidence="1">Cytoskeleton</location>
        <location evidence="1">Cilium axoneme</location>
    </subcellularLocation>
</comment>
<dbReference type="GO" id="GO:0007018">
    <property type="term" value="P:microtubule-based movement"/>
    <property type="evidence" value="ECO:0007669"/>
    <property type="project" value="InterPro"/>
</dbReference>
<keyword evidence="10" id="KW-0505">Motor protein</keyword>
<dbReference type="Gene3D" id="6.10.140.1060">
    <property type="match status" value="1"/>
</dbReference>
<dbReference type="Pfam" id="PF03028">
    <property type="entry name" value="Dynein_heavy"/>
    <property type="match status" value="1"/>
</dbReference>
<dbReference type="Gene3D" id="1.10.8.720">
    <property type="entry name" value="Region D6 of dynein motor"/>
    <property type="match status" value="1"/>
</dbReference>
<gene>
    <name evidence="17" type="ORF">RFI_04106</name>
</gene>
<dbReference type="InterPro" id="IPR027417">
    <property type="entry name" value="P-loop_NTPase"/>
</dbReference>
<dbReference type="InterPro" id="IPR041228">
    <property type="entry name" value="Dynein_C"/>
</dbReference>
<feature type="domain" description="Dynein heavy chain ATP-binding dynein motor region" evidence="14">
    <location>
        <begin position="128"/>
        <end position="266"/>
    </location>
</feature>
<name>X6P457_RETFI</name>
<evidence type="ECO:0000259" key="16">
    <source>
        <dbReference type="Pfam" id="PF18199"/>
    </source>
</evidence>
<keyword evidence="5" id="KW-0547">Nucleotide-binding</keyword>
<dbReference type="Proteomes" id="UP000023152">
    <property type="component" value="Unassembled WGS sequence"/>
</dbReference>
<keyword evidence="8" id="KW-0175">Coiled coil</keyword>
<evidence type="ECO:0000256" key="1">
    <source>
        <dbReference type="ARBA" id="ARBA00004430"/>
    </source>
</evidence>
<dbReference type="GO" id="GO:0051959">
    <property type="term" value="F:dynein light intermediate chain binding"/>
    <property type="evidence" value="ECO:0007669"/>
    <property type="project" value="InterPro"/>
</dbReference>
<sequence length="1087" mass="124777">MEHTEKCDIVSTLAKPVQIRQWTICGLPTDSLSIENGIIMNSADRWPLMIDPQGQANRFIKKLAQEDATNGFDVVKMTDGKLLTRALENGIRFGKWVIIENVLEYTYICFFCFKRLYTIFSSFFVTQKKTLDPQLEPILQRAVFSLKGEQYIKLGDNTIHYNNSFKLLMTTKLPNPHYPPELQVKVTLLNFTVTPVGLQDQMLGLVVAKEAPQLEIKKNELVVSSAAMKKQLQEIETKILQLLKEAKGDILDDENLICFLSESKKTVRIFTIIPKQKKKGGQYELYFSQEINVQVKEQEKVENEIDSARSGYLPVAYRASVLYFCVSDLAPIDPMYQFSLQWFFSLFENGIENATPSNELHKRLQHINDYFTLSLYRNVCRSLFEKHKLLFSFLLTVKILQSEKKISAEEYRFLVQVGHIPNTMVSNPSNGWLDDNVWRKVLALENLAVFNGFVDAFVKNTKVMQRYYNASVPHEESLPGEWDKKLNDFQKLIVVRTLRPDKMNIALQAFISKHLGQIFIEPPPFDLQGSYDISKSFSPLIFILSSGADPYEELSAFAKVHNEQEKMLSISLGMGQGPIAEKYISQAKENGGWVVLQNCHLCTSWLPKLEKICEELQTNSAEVHPSFRLWLTSMPTPKFPVSILQNGIKMTNEPPKGLRANLLRSYLGFDDDFLNASKKPDPFKKLLFGLCLYHALILDRRKYGPLGWNIPYAFRESDLRVCIQQLHDFLDMFEEIPFKVIHFLIYDINYGGRVTDEIDRHTSKTILNDFITPDALCDDYKFSPSGVYRSIPACNKEGYLTYIKSLPLVPEPEVFGFHENANITFATEETDTLFSVIASILPRTSHSSGKTKDEMVGETARDIEIKVPAIINVDALMKQYPTTHEESMNTVLVQEAIRYNRLLQRIKKSLHDLQKALKGEMVMTTELETMGNALFDNLVPQNWEAVAYPIVLHTLQQKNGGPLYKCFVLLYSNWIKNGTPNVYWISGFFFPQAFLTGTLQNYARKHVKPIDTISFGFKVMSHEEKELEPPSDGCYIKGLFLEGCRWDRELHALSDSKPRELFVEMPTVSFVFFFKKNQDRKENCNTN</sequence>
<proteinExistence type="predicted"/>
<feature type="domain" description="Dynein heavy chain region D6 P-loop" evidence="13">
    <location>
        <begin position="537"/>
        <end position="651"/>
    </location>
</feature>
<evidence type="ECO:0000256" key="10">
    <source>
        <dbReference type="ARBA" id="ARBA00023175"/>
    </source>
</evidence>
<dbReference type="GO" id="GO:0008569">
    <property type="term" value="F:minus-end-directed microtubule motor activity"/>
    <property type="evidence" value="ECO:0007669"/>
    <property type="project" value="InterPro"/>
</dbReference>
<evidence type="ECO:0000256" key="8">
    <source>
        <dbReference type="ARBA" id="ARBA00023054"/>
    </source>
</evidence>
<dbReference type="PANTHER" id="PTHR22878">
    <property type="entry name" value="DYNEIN HEAVY CHAIN 6, AXONEMAL-LIKE-RELATED"/>
    <property type="match status" value="1"/>
</dbReference>
<dbReference type="GO" id="GO:0005874">
    <property type="term" value="C:microtubule"/>
    <property type="evidence" value="ECO:0007669"/>
    <property type="project" value="UniProtKB-KW"/>
</dbReference>
<keyword evidence="4" id="KW-0677">Repeat</keyword>
<dbReference type="InterPro" id="IPR043160">
    <property type="entry name" value="Dynein_C_barrel"/>
</dbReference>
<comment type="caution">
    <text evidence="17">The sequence shown here is derived from an EMBL/GenBank/DDBJ whole genome shotgun (WGS) entry which is preliminary data.</text>
</comment>
<evidence type="ECO:0000256" key="11">
    <source>
        <dbReference type="ARBA" id="ARBA00023212"/>
    </source>
</evidence>
<dbReference type="FunFam" id="3.40.50.300:FF:000362">
    <property type="entry name" value="Dynein, axonemal, heavy chain 6"/>
    <property type="match status" value="1"/>
</dbReference>
<dbReference type="Pfam" id="PF12781">
    <property type="entry name" value="AAA_9"/>
    <property type="match status" value="2"/>
</dbReference>
<dbReference type="Gene3D" id="1.20.1270.280">
    <property type="match status" value="1"/>
</dbReference>
<keyword evidence="6" id="KW-0067">ATP-binding</keyword>
<keyword evidence="18" id="KW-1185">Reference proteome</keyword>
<feature type="domain" description="Dynein heavy chain C-terminal" evidence="16">
    <location>
        <begin position="827"/>
        <end position="1080"/>
    </location>
</feature>
<dbReference type="GO" id="GO:0030286">
    <property type="term" value="C:dynein complex"/>
    <property type="evidence" value="ECO:0007669"/>
    <property type="project" value="UniProtKB-KW"/>
</dbReference>
<dbReference type="OMA" id="ISHFYQF"/>
<dbReference type="Gene3D" id="3.40.50.300">
    <property type="entry name" value="P-loop containing nucleotide triphosphate hydrolases"/>
    <property type="match status" value="2"/>
</dbReference>
<evidence type="ECO:0000256" key="2">
    <source>
        <dbReference type="ARBA" id="ARBA00022490"/>
    </source>
</evidence>
<dbReference type="GO" id="GO:0045505">
    <property type="term" value="F:dynein intermediate chain binding"/>
    <property type="evidence" value="ECO:0007669"/>
    <property type="project" value="InterPro"/>
</dbReference>
<evidence type="ECO:0000256" key="5">
    <source>
        <dbReference type="ARBA" id="ARBA00022741"/>
    </source>
</evidence>
<dbReference type="PANTHER" id="PTHR22878:SF68">
    <property type="entry name" value="DYNEIN HEAVY CHAIN 6, AXONEMAL-LIKE"/>
    <property type="match status" value="1"/>
</dbReference>
<dbReference type="Pfam" id="PF18199">
    <property type="entry name" value="Dynein_C"/>
    <property type="match status" value="1"/>
</dbReference>
<evidence type="ECO:0000256" key="6">
    <source>
        <dbReference type="ARBA" id="ARBA00022840"/>
    </source>
</evidence>
<evidence type="ECO:0000256" key="3">
    <source>
        <dbReference type="ARBA" id="ARBA00022701"/>
    </source>
</evidence>
<dbReference type="InterPro" id="IPR042219">
    <property type="entry name" value="AAA_lid_11_sf"/>
</dbReference>
<accession>X6P457</accession>
<dbReference type="GO" id="GO:0005524">
    <property type="term" value="F:ATP binding"/>
    <property type="evidence" value="ECO:0007669"/>
    <property type="project" value="UniProtKB-KW"/>
</dbReference>
<keyword evidence="3" id="KW-0493">Microtubule</keyword>
<keyword evidence="9" id="KW-0969">Cilium</keyword>
<keyword evidence="7" id="KW-0243">Dynein</keyword>
<dbReference type="Pfam" id="PF18198">
    <property type="entry name" value="AAA_lid_11"/>
    <property type="match status" value="1"/>
</dbReference>
<dbReference type="OrthoDB" id="5593012at2759"/>
<evidence type="ECO:0000259" key="14">
    <source>
        <dbReference type="Pfam" id="PF12781"/>
    </source>
</evidence>
<protein>
    <submittedName>
        <fullName evidence="17">Dynein heavy chain</fullName>
    </submittedName>
</protein>
<evidence type="ECO:0000256" key="9">
    <source>
        <dbReference type="ARBA" id="ARBA00023069"/>
    </source>
</evidence>
<feature type="domain" description="Dynein heavy chain ATP-binding dynein motor region" evidence="14">
    <location>
        <begin position="20"/>
        <end position="104"/>
    </location>
</feature>
<evidence type="ECO:0000256" key="7">
    <source>
        <dbReference type="ARBA" id="ARBA00023017"/>
    </source>
</evidence>
<reference evidence="17 18" key="1">
    <citation type="journal article" date="2013" name="Curr. Biol.">
        <title>The Genome of the Foraminiferan Reticulomyxa filosa.</title>
        <authorList>
            <person name="Glockner G."/>
            <person name="Hulsmann N."/>
            <person name="Schleicher M."/>
            <person name="Noegel A.A."/>
            <person name="Eichinger L."/>
            <person name="Gallinger C."/>
            <person name="Pawlowski J."/>
            <person name="Sierra R."/>
            <person name="Euteneuer U."/>
            <person name="Pillet L."/>
            <person name="Moustafa A."/>
            <person name="Platzer M."/>
            <person name="Groth M."/>
            <person name="Szafranski K."/>
            <person name="Schliwa M."/>
        </authorList>
    </citation>
    <scope>NUCLEOTIDE SEQUENCE [LARGE SCALE GENOMIC DNA]</scope>
</reference>
<evidence type="ECO:0000256" key="12">
    <source>
        <dbReference type="ARBA" id="ARBA00023273"/>
    </source>
</evidence>
<dbReference type="GO" id="GO:0005930">
    <property type="term" value="C:axoneme"/>
    <property type="evidence" value="ECO:0007669"/>
    <property type="project" value="UniProtKB-SubCell"/>
</dbReference>
<dbReference type="InterPro" id="IPR035706">
    <property type="entry name" value="AAA_9"/>
</dbReference>
<dbReference type="Gene3D" id="3.10.490.20">
    <property type="match status" value="1"/>
</dbReference>
<dbReference type="Gene3D" id="1.10.8.1220">
    <property type="match status" value="1"/>
</dbReference>
<evidence type="ECO:0000259" key="15">
    <source>
        <dbReference type="Pfam" id="PF18198"/>
    </source>
</evidence>